<evidence type="ECO:0000313" key="2">
    <source>
        <dbReference type="EMBL" id="GBN66960.1"/>
    </source>
</evidence>
<evidence type="ECO:0000313" key="3">
    <source>
        <dbReference type="Proteomes" id="UP000499080"/>
    </source>
</evidence>
<dbReference type="EMBL" id="BGPR01014103">
    <property type="protein sequence ID" value="GBN63753.1"/>
    <property type="molecule type" value="Genomic_DNA"/>
</dbReference>
<evidence type="ECO:0000313" key="1">
    <source>
        <dbReference type="EMBL" id="GBN63753.1"/>
    </source>
</evidence>
<dbReference type="AlphaFoldDB" id="A0A4Y2QKC2"/>
<protein>
    <submittedName>
        <fullName evidence="1">Uncharacterized protein</fullName>
    </submittedName>
</protein>
<comment type="caution">
    <text evidence="1">The sequence shown here is derived from an EMBL/GenBank/DDBJ whole genome shotgun (WGS) entry which is preliminary data.</text>
</comment>
<sequence length="147" mass="16810">MALQLAQNFSFLWGPGTCKPPGVKWSRNAPELCSDADAFYKNIVKSPQDRPIFVNQVRELNLRLHHCQPQFALQKGESARVFSPRLFRQLSQCSFEDMFFSQMNPGLDPKVIALLDLERSCNQQLFISHLSYIHVEETVSVRGLLSL</sequence>
<reference evidence="1 3" key="1">
    <citation type="journal article" date="2019" name="Sci. Rep.">
        <title>Orb-weaving spider Araneus ventricosus genome elucidates the spidroin gene catalogue.</title>
        <authorList>
            <person name="Kono N."/>
            <person name="Nakamura H."/>
            <person name="Ohtoshi R."/>
            <person name="Moran D.A.P."/>
            <person name="Shinohara A."/>
            <person name="Yoshida Y."/>
            <person name="Fujiwara M."/>
            <person name="Mori M."/>
            <person name="Tomita M."/>
            <person name="Arakawa K."/>
        </authorList>
    </citation>
    <scope>NUCLEOTIDE SEQUENCE [LARGE SCALE GENOMIC DNA]</scope>
</reference>
<organism evidence="1 3">
    <name type="scientific">Araneus ventricosus</name>
    <name type="common">Orbweaver spider</name>
    <name type="synonym">Epeira ventricosa</name>
    <dbReference type="NCBI Taxonomy" id="182803"/>
    <lineage>
        <taxon>Eukaryota</taxon>
        <taxon>Metazoa</taxon>
        <taxon>Ecdysozoa</taxon>
        <taxon>Arthropoda</taxon>
        <taxon>Chelicerata</taxon>
        <taxon>Arachnida</taxon>
        <taxon>Araneae</taxon>
        <taxon>Araneomorphae</taxon>
        <taxon>Entelegynae</taxon>
        <taxon>Araneoidea</taxon>
        <taxon>Araneidae</taxon>
        <taxon>Araneus</taxon>
    </lineage>
</organism>
<proteinExistence type="predicted"/>
<keyword evidence="3" id="KW-1185">Reference proteome</keyword>
<dbReference type="EMBL" id="BGPR01014850">
    <property type="protein sequence ID" value="GBN66960.1"/>
    <property type="molecule type" value="Genomic_DNA"/>
</dbReference>
<dbReference type="Proteomes" id="UP000499080">
    <property type="component" value="Unassembled WGS sequence"/>
</dbReference>
<gene>
    <name evidence="2" type="ORF">AVEN_137164_1</name>
    <name evidence="1" type="ORF">AVEN_66101_1</name>
</gene>
<name>A0A4Y2QKC2_ARAVE</name>
<accession>A0A4Y2QKC2</accession>